<accession>A0A5C3LL48</accession>
<protein>
    <submittedName>
        <fullName evidence="2">Histidine phosphatase superfamily</fullName>
    </submittedName>
</protein>
<dbReference type="EMBL" id="ML213651">
    <property type="protein sequence ID" value="TFK33287.1"/>
    <property type="molecule type" value="Genomic_DNA"/>
</dbReference>
<dbReference type="InterPro" id="IPR029033">
    <property type="entry name" value="His_PPase_superfam"/>
</dbReference>
<dbReference type="PANTHER" id="PTHR20963:SF24">
    <property type="entry name" value="3-PHYTASE B"/>
    <property type="match status" value="1"/>
</dbReference>
<dbReference type="OrthoDB" id="6509975at2759"/>
<reference evidence="2 3" key="1">
    <citation type="journal article" date="2019" name="Nat. Ecol. Evol.">
        <title>Megaphylogeny resolves global patterns of mushroom evolution.</title>
        <authorList>
            <person name="Varga T."/>
            <person name="Krizsan K."/>
            <person name="Foldi C."/>
            <person name="Dima B."/>
            <person name="Sanchez-Garcia M."/>
            <person name="Sanchez-Ramirez S."/>
            <person name="Szollosi G.J."/>
            <person name="Szarkandi J.G."/>
            <person name="Papp V."/>
            <person name="Albert L."/>
            <person name="Andreopoulos W."/>
            <person name="Angelini C."/>
            <person name="Antonin V."/>
            <person name="Barry K.W."/>
            <person name="Bougher N.L."/>
            <person name="Buchanan P."/>
            <person name="Buyck B."/>
            <person name="Bense V."/>
            <person name="Catcheside P."/>
            <person name="Chovatia M."/>
            <person name="Cooper J."/>
            <person name="Damon W."/>
            <person name="Desjardin D."/>
            <person name="Finy P."/>
            <person name="Geml J."/>
            <person name="Haridas S."/>
            <person name="Hughes K."/>
            <person name="Justo A."/>
            <person name="Karasinski D."/>
            <person name="Kautmanova I."/>
            <person name="Kiss B."/>
            <person name="Kocsube S."/>
            <person name="Kotiranta H."/>
            <person name="LaButti K.M."/>
            <person name="Lechner B.E."/>
            <person name="Liimatainen K."/>
            <person name="Lipzen A."/>
            <person name="Lukacs Z."/>
            <person name="Mihaltcheva S."/>
            <person name="Morgado L.N."/>
            <person name="Niskanen T."/>
            <person name="Noordeloos M.E."/>
            <person name="Ohm R.A."/>
            <person name="Ortiz-Santana B."/>
            <person name="Ovrebo C."/>
            <person name="Racz N."/>
            <person name="Riley R."/>
            <person name="Savchenko A."/>
            <person name="Shiryaev A."/>
            <person name="Soop K."/>
            <person name="Spirin V."/>
            <person name="Szebenyi C."/>
            <person name="Tomsovsky M."/>
            <person name="Tulloss R.E."/>
            <person name="Uehling J."/>
            <person name="Grigoriev I.V."/>
            <person name="Vagvolgyi C."/>
            <person name="Papp T."/>
            <person name="Martin F.M."/>
            <person name="Miettinen O."/>
            <person name="Hibbett D.S."/>
            <person name="Nagy L.G."/>
        </authorList>
    </citation>
    <scope>NUCLEOTIDE SEQUENCE [LARGE SCALE GENOMIC DNA]</scope>
    <source>
        <strain evidence="2 3">CBS 166.37</strain>
    </source>
</reference>
<evidence type="ECO:0000256" key="1">
    <source>
        <dbReference type="ARBA" id="ARBA00022801"/>
    </source>
</evidence>
<dbReference type="InterPro" id="IPR033379">
    <property type="entry name" value="Acid_Pase_AS"/>
</dbReference>
<gene>
    <name evidence="2" type="ORF">BDQ12DRAFT_700832</name>
</gene>
<dbReference type="PROSITE" id="PS00778">
    <property type="entry name" value="HIS_ACID_PHOSPHAT_2"/>
    <property type="match status" value="1"/>
</dbReference>
<proteinExistence type="predicted"/>
<dbReference type="InterPro" id="IPR000560">
    <property type="entry name" value="His_Pase_clade-2"/>
</dbReference>
<evidence type="ECO:0000313" key="3">
    <source>
        <dbReference type="Proteomes" id="UP000308652"/>
    </source>
</evidence>
<name>A0A5C3LL48_9AGAR</name>
<dbReference type="SUPFAM" id="SSF53254">
    <property type="entry name" value="Phosphoglycerate mutase-like"/>
    <property type="match status" value="1"/>
</dbReference>
<dbReference type="STRING" id="68775.A0A5C3LL48"/>
<evidence type="ECO:0000313" key="2">
    <source>
        <dbReference type="EMBL" id="TFK33287.1"/>
    </source>
</evidence>
<keyword evidence="3" id="KW-1185">Reference proteome</keyword>
<dbReference type="Gene3D" id="3.40.50.1240">
    <property type="entry name" value="Phosphoglycerate mutase-like"/>
    <property type="match status" value="1"/>
</dbReference>
<dbReference type="GO" id="GO:0003993">
    <property type="term" value="F:acid phosphatase activity"/>
    <property type="evidence" value="ECO:0007669"/>
    <property type="project" value="TreeGrafter"/>
</dbReference>
<dbReference type="PROSITE" id="PS00616">
    <property type="entry name" value="HIS_ACID_PHOSPHAT_1"/>
    <property type="match status" value="1"/>
</dbReference>
<dbReference type="Proteomes" id="UP000308652">
    <property type="component" value="Unassembled WGS sequence"/>
</dbReference>
<dbReference type="CDD" id="cd07061">
    <property type="entry name" value="HP_HAP_like"/>
    <property type="match status" value="1"/>
</dbReference>
<keyword evidence="1" id="KW-0378">Hydrolase</keyword>
<organism evidence="2 3">
    <name type="scientific">Crucibulum laeve</name>
    <dbReference type="NCBI Taxonomy" id="68775"/>
    <lineage>
        <taxon>Eukaryota</taxon>
        <taxon>Fungi</taxon>
        <taxon>Dikarya</taxon>
        <taxon>Basidiomycota</taxon>
        <taxon>Agaricomycotina</taxon>
        <taxon>Agaricomycetes</taxon>
        <taxon>Agaricomycetidae</taxon>
        <taxon>Agaricales</taxon>
        <taxon>Agaricineae</taxon>
        <taxon>Nidulariaceae</taxon>
        <taxon>Crucibulum</taxon>
    </lineage>
</organism>
<sequence>MSWAMYSPYFPAAEYREPPARCEITQVNIIQRHGARFPTSGASKGIIAAVTKLKSATHYTDTKFDFLKNFTYALGTDDLVPFGALQSMQSGRNVVMRYPELVSPKDLPFVRSSSGQRVVDSATNWTSGWFLATGERPPLSVILAEDRNDTLDDNMCPNAGGSDVQTEAWINVFTPPIAERLNAKAPGANLTFDDVYSLMTLCPFETVATEKLSRFCDLFSRDEFRQFEYFGDLDKYYNTGYGQALGRVQGVGYVNELLARLTGTPVRDNTQTNRTLDSSPITFPLNHSIYADFSHDNQMIAIYAAIGLFEQAVALDPTTPDPKRNWLASKLVPFSAKMVTEKLVCADGKGKGKEYVRMLVNDALQPLKFCGADKDGLCELQAFVKSQAYARSDGAGDFEKCFD</sequence>
<dbReference type="Pfam" id="PF00328">
    <property type="entry name" value="His_Phos_2"/>
    <property type="match status" value="1"/>
</dbReference>
<dbReference type="AlphaFoldDB" id="A0A5C3LL48"/>
<dbReference type="PANTHER" id="PTHR20963">
    <property type="entry name" value="MULTIPLE INOSITOL POLYPHOSPHATE PHOSPHATASE-RELATED"/>
    <property type="match status" value="1"/>
</dbReference>